<feature type="transmembrane region" description="Helical" evidence="6">
    <location>
        <begin position="49"/>
        <end position="72"/>
    </location>
</feature>
<dbReference type="PANTHER" id="PTHR23112">
    <property type="entry name" value="G PROTEIN-COUPLED RECEPTOR 157-RELATED"/>
    <property type="match status" value="1"/>
</dbReference>
<keyword evidence="4 6" id="KW-0472">Membrane</keyword>
<evidence type="ECO:0000256" key="3">
    <source>
        <dbReference type="ARBA" id="ARBA00022989"/>
    </source>
</evidence>
<dbReference type="KEGG" id="gtr:GLOTRDRAFT_139693"/>
<sequence>MEPTIYASYEAAGVVVIVVAACLSVLAVTIAFLTGATRTLARKDTHLRPYFISLLLANVIQSVGTIMNARWVRHGYVFGDRFCAVQGALKHAGNIATAVWAFMVAAHLFHLLFLRWKSTKAGLYISLAFGWAMVLFIVLLGPTVITKPKDGPYFGVSGLWCWITPNYPREQFFLEYFLEFVSAGVGFFLYSAILLRVRGNLIKTEGKWHLRWVPRGQSWQLAITRDYIDSAIVRVAAHMVWYPIAYSLLLLPIALARMTELAMNLPPWVTIACDFIFNLNGKTTPHTFALSVLSLSFFPSGLINVILLVTTKRLLPDTNVLPTFSTPRKALDLSSPEAVGITPFTLTSQQTPQMAERRIVPLVRSDSNSSFSSVDSETPLVQSQSTRREYSIRQS</sequence>
<name>S7Q1P8_GLOTA</name>
<feature type="transmembrane region" description="Helical" evidence="6">
    <location>
        <begin position="12"/>
        <end position="37"/>
    </location>
</feature>
<dbReference type="eggNOG" id="ENOG502SH3T">
    <property type="taxonomic scope" value="Eukaryota"/>
</dbReference>
<evidence type="ECO:0000256" key="1">
    <source>
        <dbReference type="ARBA" id="ARBA00004141"/>
    </source>
</evidence>
<dbReference type="GO" id="GO:0004930">
    <property type="term" value="F:G protein-coupled receptor activity"/>
    <property type="evidence" value="ECO:0007669"/>
    <property type="project" value="TreeGrafter"/>
</dbReference>
<dbReference type="HOGENOM" id="CLU_027149_4_1_1"/>
<feature type="transmembrane region" description="Helical" evidence="6">
    <location>
        <begin position="176"/>
        <end position="197"/>
    </location>
</feature>
<evidence type="ECO:0000313" key="7">
    <source>
        <dbReference type="EMBL" id="EPQ53457.1"/>
    </source>
</evidence>
<dbReference type="SUPFAM" id="SSF81321">
    <property type="entry name" value="Family A G protein-coupled receptor-like"/>
    <property type="match status" value="1"/>
</dbReference>
<feature type="compositionally biased region" description="Basic and acidic residues" evidence="5">
    <location>
        <begin position="386"/>
        <end position="395"/>
    </location>
</feature>
<feature type="region of interest" description="Disordered" evidence="5">
    <location>
        <begin position="365"/>
        <end position="395"/>
    </location>
</feature>
<evidence type="ECO:0000256" key="4">
    <source>
        <dbReference type="ARBA" id="ARBA00023136"/>
    </source>
</evidence>
<feature type="compositionally biased region" description="Low complexity" evidence="5">
    <location>
        <begin position="365"/>
        <end position="376"/>
    </location>
</feature>
<dbReference type="Proteomes" id="UP000030669">
    <property type="component" value="Unassembled WGS sequence"/>
</dbReference>
<evidence type="ECO:0000256" key="5">
    <source>
        <dbReference type="SAM" id="MobiDB-lite"/>
    </source>
</evidence>
<proteinExistence type="predicted"/>
<dbReference type="GO" id="GO:0005886">
    <property type="term" value="C:plasma membrane"/>
    <property type="evidence" value="ECO:0007669"/>
    <property type="project" value="TreeGrafter"/>
</dbReference>
<keyword evidence="8" id="KW-1185">Reference proteome</keyword>
<feature type="transmembrane region" description="Helical" evidence="6">
    <location>
        <begin position="92"/>
        <end position="114"/>
    </location>
</feature>
<reference evidence="7 8" key="1">
    <citation type="journal article" date="2012" name="Science">
        <title>The Paleozoic origin of enzymatic lignin decomposition reconstructed from 31 fungal genomes.</title>
        <authorList>
            <person name="Floudas D."/>
            <person name="Binder M."/>
            <person name="Riley R."/>
            <person name="Barry K."/>
            <person name="Blanchette R.A."/>
            <person name="Henrissat B."/>
            <person name="Martinez A.T."/>
            <person name="Otillar R."/>
            <person name="Spatafora J.W."/>
            <person name="Yadav J.S."/>
            <person name="Aerts A."/>
            <person name="Benoit I."/>
            <person name="Boyd A."/>
            <person name="Carlson A."/>
            <person name="Copeland A."/>
            <person name="Coutinho P.M."/>
            <person name="de Vries R.P."/>
            <person name="Ferreira P."/>
            <person name="Findley K."/>
            <person name="Foster B."/>
            <person name="Gaskell J."/>
            <person name="Glotzer D."/>
            <person name="Gorecki P."/>
            <person name="Heitman J."/>
            <person name="Hesse C."/>
            <person name="Hori C."/>
            <person name="Igarashi K."/>
            <person name="Jurgens J.A."/>
            <person name="Kallen N."/>
            <person name="Kersten P."/>
            <person name="Kohler A."/>
            <person name="Kuees U."/>
            <person name="Kumar T.K.A."/>
            <person name="Kuo A."/>
            <person name="LaButti K."/>
            <person name="Larrondo L.F."/>
            <person name="Lindquist E."/>
            <person name="Ling A."/>
            <person name="Lombard V."/>
            <person name="Lucas S."/>
            <person name="Lundell T."/>
            <person name="Martin R."/>
            <person name="McLaughlin D.J."/>
            <person name="Morgenstern I."/>
            <person name="Morin E."/>
            <person name="Murat C."/>
            <person name="Nagy L.G."/>
            <person name="Nolan M."/>
            <person name="Ohm R.A."/>
            <person name="Patyshakuliyeva A."/>
            <person name="Rokas A."/>
            <person name="Ruiz-Duenas F.J."/>
            <person name="Sabat G."/>
            <person name="Salamov A."/>
            <person name="Samejima M."/>
            <person name="Schmutz J."/>
            <person name="Slot J.C."/>
            <person name="St John F."/>
            <person name="Stenlid J."/>
            <person name="Sun H."/>
            <person name="Sun S."/>
            <person name="Syed K."/>
            <person name="Tsang A."/>
            <person name="Wiebenga A."/>
            <person name="Young D."/>
            <person name="Pisabarro A."/>
            <person name="Eastwood D.C."/>
            <person name="Martin F."/>
            <person name="Cullen D."/>
            <person name="Grigoriev I.V."/>
            <person name="Hibbett D.S."/>
        </authorList>
    </citation>
    <scope>NUCLEOTIDE SEQUENCE [LARGE SCALE GENOMIC DNA]</scope>
    <source>
        <strain evidence="7 8">ATCC 11539</strain>
    </source>
</reference>
<organism evidence="7 8">
    <name type="scientific">Gloeophyllum trabeum (strain ATCC 11539 / FP-39264 / Madison 617)</name>
    <name type="common">Brown rot fungus</name>
    <dbReference type="NCBI Taxonomy" id="670483"/>
    <lineage>
        <taxon>Eukaryota</taxon>
        <taxon>Fungi</taxon>
        <taxon>Dikarya</taxon>
        <taxon>Basidiomycota</taxon>
        <taxon>Agaricomycotina</taxon>
        <taxon>Agaricomycetes</taxon>
        <taxon>Gloeophyllales</taxon>
        <taxon>Gloeophyllaceae</taxon>
        <taxon>Gloeophyllum</taxon>
    </lineage>
</organism>
<keyword evidence="3 6" id="KW-1133">Transmembrane helix</keyword>
<dbReference type="RefSeq" id="XP_007867797.1">
    <property type="nucleotide sequence ID" value="XM_007869606.1"/>
</dbReference>
<evidence type="ECO:0000256" key="2">
    <source>
        <dbReference type="ARBA" id="ARBA00022692"/>
    </source>
</evidence>
<evidence type="ECO:0000256" key="6">
    <source>
        <dbReference type="SAM" id="Phobius"/>
    </source>
</evidence>
<evidence type="ECO:0000313" key="8">
    <source>
        <dbReference type="Proteomes" id="UP000030669"/>
    </source>
</evidence>
<accession>S7Q1P8</accession>
<dbReference type="GeneID" id="19304316"/>
<dbReference type="AlphaFoldDB" id="S7Q1P8"/>
<keyword evidence="2 6" id="KW-0812">Transmembrane</keyword>
<protein>
    <submittedName>
        <fullName evidence="7">Uncharacterized protein</fullName>
    </submittedName>
</protein>
<dbReference type="Gene3D" id="1.20.1070.10">
    <property type="entry name" value="Rhodopsin 7-helix transmembrane proteins"/>
    <property type="match status" value="1"/>
</dbReference>
<dbReference type="GO" id="GO:0007189">
    <property type="term" value="P:adenylate cyclase-activating G protein-coupled receptor signaling pathway"/>
    <property type="evidence" value="ECO:0007669"/>
    <property type="project" value="TreeGrafter"/>
</dbReference>
<feature type="transmembrane region" description="Helical" evidence="6">
    <location>
        <begin position="288"/>
        <end position="309"/>
    </location>
</feature>
<dbReference type="PANTHER" id="PTHR23112:SF37">
    <property type="entry name" value="G PROTEIN-COUPLED RECEPTOR GPR1"/>
    <property type="match status" value="1"/>
</dbReference>
<gene>
    <name evidence="7" type="ORF">GLOTRDRAFT_139693</name>
</gene>
<dbReference type="EMBL" id="KB469305">
    <property type="protein sequence ID" value="EPQ53457.1"/>
    <property type="molecule type" value="Genomic_DNA"/>
</dbReference>
<feature type="transmembrane region" description="Helical" evidence="6">
    <location>
        <begin position="240"/>
        <end position="258"/>
    </location>
</feature>
<comment type="subcellular location">
    <subcellularLocation>
        <location evidence="1">Membrane</location>
        <topology evidence="1">Multi-pass membrane protein</topology>
    </subcellularLocation>
</comment>
<feature type="transmembrane region" description="Helical" evidence="6">
    <location>
        <begin position="121"/>
        <end position="145"/>
    </location>
</feature>
<dbReference type="OMA" id="GFWLQIG"/>
<dbReference type="OrthoDB" id="100006at2759"/>